<accession>A0A2T4C1F9</accession>
<dbReference type="AlphaFoldDB" id="A0A2T4C1F9"/>
<sequence>SSPCYNCENALSRLLLWKAQVHRGIEALWRPLSQSSHGADAGQRRPHCERKVSERCHIHQTPSNVPRE</sequence>
<dbReference type="EMBL" id="KZ679134">
    <property type="protein sequence ID" value="PTB75396.1"/>
    <property type="molecule type" value="Genomic_DNA"/>
</dbReference>
<feature type="non-terminal residue" evidence="2">
    <location>
        <position position="1"/>
    </location>
</feature>
<evidence type="ECO:0000313" key="2">
    <source>
        <dbReference type="EMBL" id="PTB75396.1"/>
    </source>
</evidence>
<protein>
    <submittedName>
        <fullName evidence="2">Uncharacterized protein</fullName>
    </submittedName>
</protein>
<keyword evidence="3" id="KW-1185">Reference proteome</keyword>
<proteinExistence type="predicted"/>
<organism evidence="2 3">
    <name type="scientific">Trichoderma longibrachiatum ATCC 18648</name>
    <dbReference type="NCBI Taxonomy" id="983965"/>
    <lineage>
        <taxon>Eukaryota</taxon>
        <taxon>Fungi</taxon>
        <taxon>Dikarya</taxon>
        <taxon>Ascomycota</taxon>
        <taxon>Pezizomycotina</taxon>
        <taxon>Sordariomycetes</taxon>
        <taxon>Hypocreomycetidae</taxon>
        <taxon>Hypocreales</taxon>
        <taxon>Hypocreaceae</taxon>
        <taxon>Trichoderma</taxon>
    </lineage>
</organism>
<evidence type="ECO:0000313" key="3">
    <source>
        <dbReference type="Proteomes" id="UP000240760"/>
    </source>
</evidence>
<feature type="non-terminal residue" evidence="2">
    <location>
        <position position="68"/>
    </location>
</feature>
<dbReference type="Proteomes" id="UP000240760">
    <property type="component" value="Unassembled WGS sequence"/>
</dbReference>
<feature type="region of interest" description="Disordered" evidence="1">
    <location>
        <begin position="33"/>
        <end position="68"/>
    </location>
</feature>
<evidence type="ECO:0000256" key="1">
    <source>
        <dbReference type="SAM" id="MobiDB-lite"/>
    </source>
</evidence>
<reference evidence="2 3" key="1">
    <citation type="submission" date="2016-07" db="EMBL/GenBank/DDBJ databases">
        <title>Multiple horizontal gene transfer events from other fungi enriched the ability of initially mycotrophic Trichoderma (Ascomycota) to feed on dead plant biomass.</title>
        <authorList>
            <consortium name="DOE Joint Genome Institute"/>
            <person name="Aerts A."/>
            <person name="Atanasova L."/>
            <person name="Chenthamara K."/>
            <person name="Zhang J."/>
            <person name="Grujic M."/>
            <person name="Henrissat B."/>
            <person name="Kuo A."/>
            <person name="Salamov A."/>
            <person name="Lipzen A."/>
            <person name="Labutti K."/>
            <person name="Barry K."/>
            <person name="Miao Y."/>
            <person name="Rahimi M.J."/>
            <person name="Shen Q."/>
            <person name="Grigoriev I.V."/>
            <person name="Kubicek C.P."/>
            <person name="Druzhinina I.S."/>
        </authorList>
    </citation>
    <scope>NUCLEOTIDE SEQUENCE [LARGE SCALE GENOMIC DNA]</scope>
    <source>
        <strain evidence="2 3">ATCC 18648</strain>
    </source>
</reference>
<gene>
    <name evidence="2" type="ORF">M440DRAFT_1431880</name>
</gene>
<name>A0A2T4C1F9_TRILO</name>